<reference evidence="1 2" key="1">
    <citation type="submission" date="2018-07" db="EMBL/GenBank/DDBJ databases">
        <authorList>
            <person name="Feyereisen M."/>
        </authorList>
    </citation>
    <scope>NUCLEOTIDE SEQUENCE [LARGE SCALE GENOMIC DNA]</scope>
    <source>
        <strain evidence="1 2">UCCLBBS449</strain>
    </source>
</reference>
<gene>
    <name evidence="1" type="ORF">UCCLBBS449_0487</name>
</gene>
<evidence type="ECO:0000313" key="1">
    <source>
        <dbReference type="EMBL" id="QCZ52467.1"/>
    </source>
</evidence>
<proteinExistence type="predicted"/>
<evidence type="ECO:0000313" key="2">
    <source>
        <dbReference type="Proteomes" id="UP000307074"/>
    </source>
</evidence>
<dbReference type="Proteomes" id="UP000307074">
    <property type="component" value="Chromosome"/>
</dbReference>
<name>A0A1X0XJG0_LEVBR</name>
<organism evidence="1 2">
    <name type="scientific">Levilactobacillus brevis</name>
    <name type="common">Lactobacillus brevis</name>
    <dbReference type="NCBI Taxonomy" id="1580"/>
    <lineage>
        <taxon>Bacteria</taxon>
        <taxon>Bacillati</taxon>
        <taxon>Bacillota</taxon>
        <taxon>Bacilli</taxon>
        <taxon>Lactobacillales</taxon>
        <taxon>Lactobacillaceae</taxon>
        <taxon>Levilactobacillus</taxon>
    </lineage>
</organism>
<dbReference type="AlphaFoldDB" id="A0A1X0XJG0"/>
<accession>A0A1X0XJG0</accession>
<protein>
    <submittedName>
        <fullName evidence="1">Uncharacterized protein</fullName>
    </submittedName>
</protein>
<dbReference type="EMBL" id="CP031198">
    <property type="protein sequence ID" value="QCZ52467.1"/>
    <property type="molecule type" value="Genomic_DNA"/>
</dbReference>
<sequence>MRILGIIFVVLSLICITFAKFFVKTRLFFGDTSMIKQYIWGMILLIPGLILLYFSGAFTQ</sequence>